<proteinExistence type="predicted"/>
<dbReference type="AlphaFoldDB" id="A0A4Z1A5X8"/>
<evidence type="ECO:0000313" key="1">
    <source>
        <dbReference type="EMBL" id="TGL94157.1"/>
    </source>
</evidence>
<evidence type="ECO:0008006" key="3">
    <source>
        <dbReference type="Google" id="ProtNLM"/>
    </source>
</evidence>
<dbReference type="OrthoDB" id="343765at2"/>
<dbReference type="RefSeq" id="WP_135587440.1">
    <property type="nucleotide sequence ID" value="NZ_RQGO01000019.1"/>
</dbReference>
<protein>
    <recommendedName>
        <fullName evidence="3">Polyketide cyclase</fullName>
    </recommendedName>
</protein>
<sequence>MIWYLRVFGVFVLVFAVAVFRQSETRVERTWDVTIKPEQVQKILYESFQPKSFRAPVVGETWESKIMGEPVKSTTTLTNAQNSGFQISTEGFKHYRILKESYRWEIIQNGVRIHGTWEAETSPNTLSKLLFLFFSTADLNHIADGKQKLF</sequence>
<evidence type="ECO:0000313" key="2">
    <source>
        <dbReference type="Proteomes" id="UP000298263"/>
    </source>
</evidence>
<reference evidence="1" key="1">
    <citation type="journal article" date="2019" name="PLoS Negl. Trop. Dis.">
        <title>Revisiting the worldwide diversity of Leptospira species in the environment.</title>
        <authorList>
            <person name="Vincent A.T."/>
            <person name="Schiettekatte O."/>
            <person name="Bourhy P."/>
            <person name="Veyrier F.J."/>
            <person name="Picardeau M."/>
        </authorList>
    </citation>
    <scope>NUCLEOTIDE SEQUENCE [LARGE SCALE GENOMIC DNA]</scope>
    <source>
        <strain evidence="1">201702422</strain>
    </source>
</reference>
<gene>
    <name evidence="1" type="ORF">EHQ69_06725</name>
</gene>
<comment type="caution">
    <text evidence="1">The sequence shown here is derived from an EMBL/GenBank/DDBJ whole genome shotgun (WGS) entry which is preliminary data.</text>
</comment>
<dbReference type="Proteomes" id="UP000298263">
    <property type="component" value="Unassembled WGS sequence"/>
</dbReference>
<name>A0A4Z1A5X8_9LEPT</name>
<accession>A0A4Z1A5X8</accession>
<dbReference type="EMBL" id="RQGP01000010">
    <property type="protein sequence ID" value="TGL94157.1"/>
    <property type="molecule type" value="Genomic_DNA"/>
</dbReference>
<keyword evidence="2" id="KW-1185">Reference proteome</keyword>
<organism evidence="1 2">
    <name type="scientific">Leptospira congkakensis</name>
    <dbReference type="NCBI Taxonomy" id="2484932"/>
    <lineage>
        <taxon>Bacteria</taxon>
        <taxon>Pseudomonadati</taxon>
        <taxon>Spirochaetota</taxon>
        <taxon>Spirochaetia</taxon>
        <taxon>Leptospirales</taxon>
        <taxon>Leptospiraceae</taxon>
        <taxon>Leptospira</taxon>
    </lineage>
</organism>